<proteinExistence type="predicted"/>
<sequence length="35" mass="4372">MTKFERDEITELSLFLIELKMVLFYLKNTFRLFQN</sequence>
<comment type="caution">
    <text evidence="1">The sequence shown here is derived from an EMBL/GenBank/DDBJ whole genome shotgun (WGS) entry which is preliminary data.</text>
</comment>
<evidence type="ECO:0000313" key="1">
    <source>
        <dbReference type="EMBL" id="MBB6004127.1"/>
    </source>
</evidence>
<organism evidence="1 2">
    <name type="scientific">Arcicella rosea</name>
    <dbReference type="NCBI Taxonomy" id="502909"/>
    <lineage>
        <taxon>Bacteria</taxon>
        <taxon>Pseudomonadati</taxon>
        <taxon>Bacteroidota</taxon>
        <taxon>Cytophagia</taxon>
        <taxon>Cytophagales</taxon>
        <taxon>Flectobacillaceae</taxon>
        <taxon>Arcicella</taxon>
    </lineage>
</organism>
<accession>A0A841EIW2</accession>
<gene>
    <name evidence="1" type="ORF">HNP25_002790</name>
</gene>
<reference evidence="1 2" key="1">
    <citation type="submission" date="2020-08" db="EMBL/GenBank/DDBJ databases">
        <title>Functional genomics of gut bacteria from endangered species of beetles.</title>
        <authorList>
            <person name="Carlos-Shanley C."/>
        </authorList>
    </citation>
    <scope>NUCLEOTIDE SEQUENCE [LARGE SCALE GENOMIC DNA]</scope>
    <source>
        <strain evidence="1 2">S00070</strain>
    </source>
</reference>
<evidence type="ECO:0000313" key="2">
    <source>
        <dbReference type="Proteomes" id="UP000524404"/>
    </source>
</evidence>
<dbReference type="EMBL" id="JACHKT010000020">
    <property type="protein sequence ID" value="MBB6004127.1"/>
    <property type="molecule type" value="Genomic_DNA"/>
</dbReference>
<name>A0A841EIW2_9BACT</name>
<keyword evidence="2" id="KW-1185">Reference proteome</keyword>
<dbReference type="AlphaFoldDB" id="A0A841EIW2"/>
<protein>
    <submittedName>
        <fullName evidence="1">Uncharacterized protein</fullName>
    </submittedName>
</protein>
<dbReference type="Proteomes" id="UP000524404">
    <property type="component" value="Unassembled WGS sequence"/>
</dbReference>